<accession>A0AAU6PXZ5</accession>
<evidence type="ECO:0000313" key="1">
    <source>
        <dbReference type="EMBL" id="WYD65335.1"/>
    </source>
</evidence>
<reference evidence="1" key="1">
    <citation type="submission" date="2023-12" db="EMBL/GenBank/DDBJ databases">
        <title>Determinants of phage host range in porcine enterotoxigenic Escherichia coli.</title>
        <authorList>
            <person name="Gambino M."/>
            <person name="Broensted L."/>
        </authorList>
    </citation>
    <scope>NUCLEOTIDE SEQUENCE</scope>
</reference>
<dbReference type="EMBL" id="OR979723">
    <property type="protein sequence ID" value="WYD65335.1"/>
    <property type="molecule type" value="Genomic_DNA"/>
</dbReference>
<gene>
    <name evidence="1" type="ORF">ETEP102_70</name>
</gene>
<sequence>MFLLDLYRFCEGYEKFNRQHLAVFIYKHRECERLAKSAGVTPRYFASSSSKEFIARCMGEGYLDGVNNWYWSKGAQKRPFEFHFRCYGGESDRYTCEMMNIEKMSDNELFGKPGRNRRDNQMQF</sequence>
<protein>
    <recommendedName>
        <fullName evidence="2">YdbL</fullName>
    </recommendedName>
</protein>
<organism evidence="1">
    <name type="scientific">Escherichia phage ETEP102</name>
    <dbReference type="NCBI Taxonomy" id="3117680"/>
    <lineage>
        <taxon>Viruses</taxon>
        <taxon>Duplodnaviria</taxon>
        <taxon>Heunggongvirae</taxon>
        <taxon>Uroviricota</taxon>
        <taxon>Caudoviricetes</taxon>
    </lineage>
</organism>
<name>A0AAU6PXZ5_9CAUD</name>
<evidence type="ECO:0008006" key="2">
    <source>
        <dbReference type="Google" id="ProtNLM"/>
    </source>
</evidence>
<proteinExistence type="predicted"/>